<evidence type="ECO:0000259" key="9">
    <source>
        <dbReference type="PROSITE" id="PS51007"/>
    </source>
</evidence>
<dbReference type="InterPro" id="IPR002324">
    <property type="entry name" value="Cyt_c_ID"/>
</dbReference>
<dbReference type="PANTHER" id="PTHR35008">
    <property type="entry name" value="BLL4482 PROTEIN-RELATED"/>
    <property type="match status" value="1"/>
</dbReference>
<dbReference type="PROSITE" id="PS51007">
    <property type="entry name" value="CYTC"/>
    <property type="match status" value="2"/>
</dbReference>
<keyword evidence="3 6" id="KW-0479">Metal-binding</keyword>
<feature type="domain" description="Cytochrome c" evidence="9">
    <location>
        <begin position="67"/>
        <end position="166"/>
    </location>
</feature>
<evidence type="ECO:0000256" key="1">
    <source>
        <dbReference type="ARBA" id="ARBA00022448"/>
    </source>
</evidence>
<dbReference type="Proteomes" id="UP000070433">
    <property type="component" value="Chromosome"/>
</dbReference>
<dbReference type="GO" id="GO:0005506">
    <property type="term" value="F:iron ion binding"/>
    <property type="evidence" value="ECO:0007669"/>
    <property type="project" value="InterPro"/>
</dbReference>
<evidence type="ECO:0000256" key="3">
    <source>
        <dbReference type="ARBA" id="ARBA00022723"/>
    </source>
</evidence>
<keyword evidence="2 6" id="KW-0349">Heme</keyword>
<feature type="domain" description="Cytochrome c" evidence="9">
    <location>
        <begin position="284"/>
        <end position="365"/>
    </location>
</feature>
<keyword evidence="11" id="KW-1185">Reference proteome</keyword>
<keyword evidence="4" id="KW-0249">Electron transport</keyword>
<evidence type="ECO:0000256" key="2">
    <source>
        <dbReference type="ARBA" id="ARBA00022617"/>
    </source>
</evidence>
<accession>A0A127JQ73</accession>
<reference evidence="10 11" key="1">
    <citation type="journal article" date="2014" name="Int. J. Syst. Evol. Microbiol.">
        <title>Ramlibacter solisilvae sp. nov., isolated from forest soil, and emended description of the genus Ramlibacter.</title>
        <authorList>
            <person name="Lee H.J."/>
            <person name="Lee S.H."/>
            <person name="Lee S.S."/>
            <person name="Lee J.S."/>
            <person name="Kim Y."/>
            <person name="Kim S.C."/>
            <person name="Jeon C.O."/>
        </authorList>
    </citation>
    <scope>NUCLEOTIDE SEQUENCE [LARGE SCALE GENOMIC DNA]</scope>
    <source>
        <strain evidence="10 11">5-10</strain>
    </source>
</reference>
<dbReference type="SUPFAM" id="SSF46626">
    <property type="entry name" value="Cytochrome c"/>
    <property type="match status" value="2"/>
</dbReference>
<dbReference type="Gene3D" id="1.10.760.10">
    <property type="entry name" value="Cytochrome c-like domain"/>
    <property type="match status" value="2"/>
</dbReference>
<evidence type="ECO:0000256" key="8">
    <source>
        <dbReference type="SAM" id="SignalP"/>
    </source>
</evidence>
<feature type="signal peptide" evidence="8">
    <location>
        <begin position="1"/>
        <end position="28"/>
    </location>
</feature>
<evidence type="ECO:0000256" key="6">
    <source>
        <dbReference type="PIRSR" id="PIRSR602324-1"/>
    </source>
</evidence>
<dbReference type="Pfam" id="PF13442">
    <property type="entry name" value="Cytochrome_CBB3"/>
    <property type="match status" value="2"/>
</dbReference>
<comment type="PTM">
    <text evidence="6">Binds 1 heme c group covalently per subunit.</text>
</comment>
<feature type="binding site" description="covalent" evidence="6">
    <location>
        <position position="344"/>
    </location>
    <ligand>
        <name>heme c</name>
        <dbReference type="ChEBI" id="CHEBI:61717"/>
    </ligand>
</feature>
<feature type="binding site" description="covalent" evidence="6">
    <location>
        <position position="298"/>
    </location>
    <ligand>
        <name>heme c</name>
        <dbReference type="ChEBI" id="CHEBI:61717"/>
    </ligand>
</feature>
<feature type="chain" id="PRO_5007449574" evidence="8">
    <location>
        <begin position="29"/>
        <end position="367"/>
    </location>
</feature>
<dbReference type="InterPro" id="IPR051459">
    <property type="entry name" value="Cytochrome_c-type_DH"/>
</dbReference>
<organism evidence="10 11">
    <name type="scientific">Ramlibacter tataouinensis</name>
    <dbReference type="NCBI Taxonomy" id="94132"/>
    <lineage>
        <taxon>Bacteria</taxon>
        <taxon>Pseudomonadati</taxon>
        <taxon>Pseudomonadota</taxon>
        <taxon>Betaproteobacteria</taxon>
        <taxon>Burkholderiales</taxon>
        <taxon>Comamonadaceae</taxon>
        <taxon>Ramlibacter</taxon>
    </lineage>
</organism>
<keyword evidence="1" id="KW-0813">Transport</keyword>
<dbReference type="InterPro" id="IPR009056">
    <property type="entry name" value="Cyt_c-like_dom"/>
</dbReference>
<proteinExistence type="predicted"/>
<evidence type="ECO:0000256" key="7">
    <source>
        <dbReference type="SAM" id="MobiDB-lite"/>
    </source>
</evidence>
<evidence type="ECO:0000313" key="10">
    <source>
        <dbReference type="EMBL" id="AMO22184.1"/>
    </source>
</evidence>
<gene>
    <name evidence="10" type="ORF">UC35_03865</name>
</gene>
<evidence type="ECO:0000256" key="5">
    <source>
        <dbReference type="ARBA" id="ARBA00023004"/>
    </source>
</evidence>
<dbReference type="InterPro" id="IPR036909">
    <property type="entry name" value="Cyt_c-like_dom_sf"/>
</dbReference>
<dbReference type="RefSeq" id="WP_061496369.1">
    <property type="nucleotide sequence ID" value="NZ_CP010951.1"/>
</dbReference>
<feature type="binding site" description="covalent" evidence="6">
    <location>
        <position position="302"/>
    </location>
    <ligand>
        <name>heme c</name>
        <dbReference type="ChEBI" id="CHEBI:61717"/>
    </ligand>
</feature>
<feature type="region of interest" description="Disordered" evidence="7">
    <location>
        <begin position="253"/>
        <end position="274"/>
    </location>
</feature>
<dbReference type="PANTHER" id="PTHR35008:SF8">
    <property type="entry name" value="ALCOHOL DEHYDROGENASE CYTOCHROME C SUBUNIT"/>
    <property type="match status" value="1"/>
</dbReference>
<feature type="compositionally biased region" description="Low complexity" evidence="7">
    <location>
        <begin position="261"/>
        <end position="274"/>
    </location>
</feature>
<dbReference type="PATRIC" id="fig|94132.3.peg.776"/>
<evidence type="ECO:0000256" key="4">
    <source>
        <dbReference type="ARBA" id="ARBA00022982"/>
    </source>
</evidence>
<evidence type="ECO:0000313" key="11">
    <source>
        <dbReference type="Proteomes" id="UP000070433"/>
    </source>
</evidence>
<keyword evidence="8" id="KW-0732">Signal</keyword>
<dbReference type="AlphaFoldDB" id="A0A127JQ73"/>
<protein>
    <submittedName>
        <fullName evidence="10">Cytochrome C</fullName>
    </submittedName>
</protein>
<dbReference type="PRINTS" id="PR00606">
    <property type="entry name" value="CYTCHROMECID"/>
</dbReference>
<dbReference type="GO" id="GO:0009055">
    <property type="term" value="F:electron transfer activity"/>
    <property type="evidence" value="ECO:0007669"/>
    <property type="project" value="InterPro"/>
</dbReference>
<sequence>MSSSPKRLASWAMALVALVAAAALPASAQESSRDRFPGIGRAATPAEVAAWDIDVRPDFKGLPKGAGSVAKGQDVWESKCASCHGVFGESNEVFAPLVGGTTDEDIKTGRVANLKRNDFPGRTTLMKVSSVSTLWDYINRAMPWNAPKSLSTEEVYAVTAYLLNLGRIVPDDFTLSDANIAQVQQRLPNRNGVTTAHSMWPGREFAGTAQPDVKAAACMSNCPGETKTTSMLPDHARNAHGNLAQQNRLVGAQRGADTTRPAGSGSPSPVPAAAPAAAAKPVAAAAQAPIELLQKNTCTACHAPDRKLVGPSWGEVAKRHGGKADYLAAKIRSGGSGTWGSVPMPPQSISEADAGRIAQWLAAGAAP</sequence>
<dbReference type="OrthoDB" id="9811281at2"/>
<dbReference type="GO" id="GO:0020037">
    <property type="term" value="F:heme binding"/>
    <property type="evidence" value="ECO:0007669"/>
    <property type="project" value="InterPro"/>
</dbReference>
<keyword evidence="5 6" id="KW-0408">Iron</keyword>
<dbReference type="EMBL" id="CP010951">
    <property type="protein sequence ID" value="AMO22184.1"/>
    <property type="molecule type" value="Genomic_DNA"/>
</dbReference>
<name>A0A127JQ73_9BURK</name>